<keyword evidence="9" id="KW-1185">Reference proteome</keyword>
<name>X6N8A8_RETFI</name>
<proteinExistence type="predicted"/>
<dbReference type="GO" id="GO:0035556">
    <property type="term" value="P:intracellular signal transduction"/>
    <property type="evidence" value="ECO:0007669"/>
    <property type="project" value="TreeGrafter"/>
</dbReference>
<sequence>MEDTELDLKSEESDHSVKQGGSTATENEEAESSEKKDEYKKKVKKGYDKKTSKCVALKFMAKADNSWAEEQVNSKQVITEIDSLKQIRHQNVMKLYAYNLNAKYPTKNSEKLDCVLLVLEFAPGGELFDILYYTSALEP</sequence>
<feature type="compositionally biased region" description="Basic and acidic residues" evidence="6">
    <location>
        <begin position="32"/>
        <end position="48"/>
    </location>
</feature>
<dbReference type="GO" id="GO:0005524">
    <property type="term" value="F:ATP binding"/>
    <property type="evidence" value="ECO:0007669"/>
    <property type="project" value="UniProtKB-KW"/>
</dbReference>
<dbReference type="Proteomes" id="UP000023152">
    <property type="component" value="Unassembled WGS sequence"/>
</dbReference>
<evidence type="ECO:0000256" key="3">
    <source>
        <dbReference type="ARBA" id="ARBA00022741"/>
    </source>
</evidence>
<dbReference type="Gene3D" id="3.30.200.20">
    <property type="entry name" value="Phosphorylase Kinase, domain 1"/>
    <property type="match status" value="1"/>
</dbReference>
<feature type="non-terminal residue" evidence="8">
    <location>
        <position position="139"/>
    </location>
</feature>
<evidence type="ECO:0000313" key="9">
    <source>
        <dbReference type="Proteomes" id="UP000023152"/>
    </source>
</evidence>
<dbReference type="InterPro" id="IPR011009">
    <property type="entry name" value="Kinase-like_dom_sf"/>
</dbReference>
<evidence type="ECO:0000256" key="6">
    <source>
        <dbReference type="SAM" id="MobiDB-lite"/>
    </source>
</evidence>
<comment type="caution">
    <text evidence="8">The sequence shown here is derived from an EMBL/GenBank/DDBJ whole genome shotgun (WGS) entry which is preliminary data.</text>
</comment>
<evidence type="ECO:0000256" key="2">
    <source>
        <dbReference type="ARBA" id="ARBA00022679"/>
    </source>
</evidence>
<keyword evidence="5" id="KW-0067">ATP-binding</keyword>
<feature type="compositionally biased region" description="Basic and acidic residues" evidence="6">
    <location>
        <begin position="1"/>
        <end position="17"/>
    </location>
</feature>
<organism evidence="8 9">
    <name type="scientific">Reticulomyxa filosa</name>
    <dbReference type="NCBI Taxonomy" id="46433"/>
    <lineage>
        <taxon>Eukaryota</taxon>
        <taxon>Sar</taxon>
        <taxon>Rhizaria</taxon>
        <taxon>Retaria</taxon>
        <taxon>Foraminifera</taxon>
        <taxon>Monothalamids</taxon>
        <taxon>Reticulomyxidae</taxon>
        <taxon>Reticulomyxa</taxon>
    </lineage>
</organism>
<dbReference type="GO" id="GO:0005737">
    <property type="term" value="C:cytoplasm"/>
    <property type="evidence" value="ECO:0007669"/>
    <property type="project" value="TreeGrafter"/>
</dbReference>
<dbReference type="PROSITE" id="PS50011">
    <property type="entry name" value="PROTEIN_KINASE_DOM"/>
    <property type="match status" value="1"/>
</dbReference>
<dbReference type="PANTHER" id="PTHR24346:SF82">
    <property type="entry name" value="KP78A-RELATED"/>
    <property type="match status" value="1"/>
</dbReference>
<keyword evidence="4" id="KW-0418">Kinase</keyword>
<keyword evidence="2" id="KW-0808">Transferase</keyword>
<evidence type="ECO:0000259" key="7">
    <source>
        <dbReference type="PROSITE" id="PS50011"/>
    </source>
</evidence>
<dbReference type="AlphaFoldDB" id="X6N8A8"/>
<feature type="region of interest" description="Disordered" evidence="6">
    <location>
        <begin position="1"/>
        <end position="48"/>
    </location>
</feature>
<dbReference type="SUPFAM" id="SSF56112">
    <property type="entry name" value="Protein kinase-like (PK-like)"/>
    <property type="match status" value="1"/>
</dbReference>
<keyword evidence="1" id="KW-0723">Serine/threonine-protein kinase</keyword>
<keyword evidence="3" id="KW-0547">Nucleotide-binding</keyword>
<protein>
    <recommendedName>
        <fullName evidence="7">Protein kinase domain-containing protein</fullName>
    </recommendedName>
</protein>
<reference evidence="8 9" key="1">
    <citation type="journal article" date="2013" name="Curr. Biol.">
        <title>The Genome of the Foraminiferan Reticulomyxa filosa.</title>
        <authorList>
            <person name="Glockner G."/>
            <person name="Hulsmann N."/>
            <person name="Schleicher M."/>
            <person name="Noegel A.A."/>
            <person name="Eichinger L."/>
            <person name="Gallinger C."/>
            <person name="Pawlowski J."/>
            <person name="Sierra R."/>
            <person name="Euteneuer U."/>
            <person name="Pillet L."/>
            <person name="Moustafa A."/>
            <person name="Platzer M."/>
            <person name="Groth M."/>
            <person name="Szafranski K."/>
            <person name="Schliwa M."/>
        </authorList>
    </citation>
    <scope>NUCLEOTIDE SEQUENCE [LARGE SCALE GENOMIC DNA]</scope>
</reference>
<dbReference type="GO" id="GO:0004674">
    <property type="term" value="F:protein serine/threonine kinase activity"/>
    <property type="evidence" value="ECO:0007669"/>
    <property type="project" value="UniProtKB-KW"/>
</dbReference>
<gene>
    <name evidence="8" type="ORF">RFI_15226</name>
</gene>
<evidence type="ECO:0000256" key="1">
    <source>
        <dbReference type="ARBA" id="ARBA00022527"/>
    </source>
</evidence>
<feature type="domain" description="Protein kinase" evidence="7">
    <location>
        <begin position="11"/>
        <end position="139"/>
    </location>
</feature>
<dbReference type="InterPro" id="IPR000719">
    <property type="entry name" value="Prot_kinase_dom"/>
</dbReference>
<dbReference type="Pfam" id="PF00069">
    <property type="entry name" value="Pkinase"/>
    <property type="match status" value="1"/>
</dbReference>
<dbReference type="PANTHER" id="PTHR24346">
    <property type="entry name" value="MAP/MICROTUBULE AFFINITY-REGULATING KINASE"/>
    <property type="match status" value="1"/>
</dbReference>
<evidence type="ECO:0000313" key="8">
    <source>
        <dbReference type="EMBL" id="ETO21974.1"/>
    </source>
</evidence>
<accession>X6N8A8</accession>
<evidence type="ECO:0000256" key="5">
    <source>
        <dbReference type="ARBA" id="ARBA00022840"/>
    </source>
</evidence>
<evidence type="ECO:0000256" key="4">
    <source>
        <dbReference type="ARBA" id="ARBA00022777"/>
    </source>
</evidence>
<dbReference type="EMBL" id="ASPP01011146">
    <property type="protein sequence ID" value="ETO21974.1"/>
    <property type="molecule type" value="Genomic_DNA"/>
</dbReference>